<protein>
    <recommendedName>
        <fullName evidence="2">CHAT domain-containing protein</fullName>
    </recommendedName>
</protein>
<feature type="compositionally biased region" description="Polar residues" evidence="1">
    <location>
        <begin position="647"/>
        <end position="656"/>
    </location>
</feature>
<feature type="region of interest" description="Disordered" evidence="1">
    <location>
        <begin position="647"/>
        <end position="678"/>
    </location>
</feature>
<dbReference type="AlphaFoldDB" id="A0A7W7H0A5"/>
<dbReference type="SUPFAM" id="SSF48452">
    <property type="entry name" value="TPR-like"/>
    <property type="match status" value="1"/>
</dbReference>
<name>A0A7W7H0A5_9ACTN</name>
<evidence type="ECO:0000313" key="3">
    <source>
        <dbReference type="EMBL" id="MBB4741621.1"/>
    </source>
</evidence>
<accession>A0A7W7H0A5</accession>
<evidence type="ECO:0000259" key="2">
    <source>
        <dbReference type="Pfam" id="PF12770"/>
    </source>
</evidence>
<dbReference type="Proteomes" id="UP000546162">
    <property type="component" value="Unassembled WGS sequence"/>
</dbReference>
<gene>
    <name evidence="3" type="ORF">BJY16_005080</name>
</gene>
<organism evidence="3 4">
    <name type="scientific">Actinoplanes octamycinicus</name>
    <dbReference type="NCBI Taxonomy" id="135948"/>
    <lineage>
        <taxon>Bacteria</taxon>
        <taxon>Bacillati</taxon>
        <taxon>Actinomycetota</taxon>
        <taxon>Actinomycetes</taxon>
        <taxon>Micromonosporales</taxon>
        <taxon>Micromonosporaceae</taxon>
        <taxon>Actinoplanes</taxon>
    </lineage>
</organism>
<dbReference type="InterPro" id="IPR024983">
    <property type="entry name" value="CHAT_dom"/>
</dbReference>
<dbReference type="RefSeq" id="WP_185042076.1">
    <property type="nucleotide sequence ID" value="NZ_BAABFG010000005.1"/>
</dbReference>
<dbReference type="EMBL" id="JACHNB010000001">
    <property type="protein sequence ID" value="MBB4741621.1"/>
    <property type="molecule type" value="Genomic_DNA"/>
</dbReference>
<keyword evidence="4" id="KW-1185">Reference proteome</keyword>
<reference evidence="3 4" key="1">
    <citation type="submission" date="2020-08" db="EMBL/GenBank/DDBJ databases">
        <title>Sequencing the genomes of 1000 actinobacteria strains.</title>
        <authorList>
            <person name="Klenk H.-P."/>
        </authorList>
    </citation>
    <scope>NUCLEOTIDE SEQUENCE [LARGE SCALE GENOMIC DNA]</scope>
    <source>
        <strain evidence="3 4">DSM 45809</strain>
    </source>
</reference>
<dbReference type="InterPro" id="IPR011990">
    <property type="entry name" value="TPR-like_helical_dom_sf"/>
</dbReference>
<proteinExistence type="predicted"/>
<dbReference type="Pfam" id="PF12770">
    <property type="entry name" value="CHAT"/>
    <property type="match status" value="1"/>
</dbReference>
<comment type="caution">
    <text evidence="3">The sequence shown here is derived from an EMBL/GenBank/DDBJ whole genome shotgun (WGS) entry which is preliminary data.</text>
</comment>
<evidence type="ECO:0000313" key="4">
    <source>
        <dbReference type="Proteomes" id="UP000546162"/>
    </source>
</evidence>
<dbReference type="Gene3D" id="1.25.40.10">
    <property type="entry name" value="Tetratricopeptide repeat domain"/>
    <property type="match status" value="1"/>
</dbReference>
<feature type="domain" description="CHAT" evidence="2">
    <location>
        <begin position="786"/>
        <end position="1043"/>
    </location>
</feature>
<evidence type="ECO:0000256" key="1">
    <source>
        <dbReference type="SAM" id="MobiDB-lite"/>
    </source>
</evidence>
<sequence>MTADLPGRDTGRAAWRTLVDRLTAEGDPETSPFVLAQVCFVASTIVSTPEDREIPGLPVGKPDLATRYDAGRALLTHAARRDDLIGRVWTFLGANQMYSNYKRVAAGVHSAEDARAGLRRAAEGGAAGGPDFEAWALLAQATWLRTALCDAESLEAAERALTVLTAATAPDSGEQPHPALAAATGGVSWLPSAGQMRTILEFRAHSRIAVAARMLRKYDLAIAHRESAITAAERLSDQPMIRVQAYGERSALARLLGDFPTALRLLSKQRDFVAGIGNRRAYLRHLTTAAETAVVLDDWDQATRLRHERITGRFELLGTPVAGDDVAAVLAAVPALRDGARHTDATAIGNDAYELARYILESGRAQFDPEARARATAWLDVADAAWAEIGVNGKVATGFRRTELDALNEVRDARTIGRELLACSTQFRRAAGRRRTAIKAAKYGDPADAATLDRLRELQDGAPPIDVAHLDIGIAHWHLRYGEVAHAVGDLAEARRAWSEAATRAAQAAAGLTLSEPDRPDVPLDSAAVVDAYQVHDYALRNLGDRQAELQVRLASLPVVARRFTACGSPNQRAVLDRLYRGWLTETVELAVQLQDHRAVDATVEVIRRDLVGTVLYAMRSDHHTPEEIKRLADELLLAIGARVTEVDSSPDNDTGSAPPPDDERGEPQVDATTRGRNLGEQLRGTLDVVGRVLGPVARELFDPETVTRHTIEAAADSLYGDGPGAVLSLVLLDDGDHPRVLRHLALRAAVGGPLRRYLDIVDAPVWLPELSPEPDPDAYFGRVARLGDVLLPAPLVAALASAAEDKPLRLAVVPTGLMAVPFAALRAAGTLVLERAAVAVAQSLQTLENLATARATGDGGVELGVYDTQRLAHTEAEWQALLRFRPAVRQARTLSEIDRVLADPAIGRSPGLLALAVHGSRGQDGWTQAKMLPSGEGLTTGHVLRWYIPALVVGASCNTDIRTDSGGELGGFPLAFQLRGAVNIVGSLHYIDDAATSEIMARFYEATSTGTPTAEALRAAQRAWIAEDRRGRFPLYHLWAYLLTYGVPI</sequence>